<dbReference type="eggNOG" id="COG0392">
    <property type="taxonomic scope" value="Bacteria"/>
</dbReference>
<evidence type="ECO:0008006" key="9">
    <source>
        <dbReference type="Google" id="ProtNLM"/>
    </source>
</evidence>
<dbReference type="InterPro" id="IPR022791">
    <property type="entry name" value="L-PG_synthase/AglD"/>
</dbReference>
<evidence type="ECO:0000256" key="4">
    <source>
        <dbReference type="ARBA" id="ARBA00022989"/>
    </source>
</evidence>
<evidence type="ECO:0000313" key="7">
    <source>
        <dbReference type="EMBL" id="AER66965.1"/>
    </source>
</evidence>
<feature type="transmembrane region" description="Helical" evidence="6">
    <location>
        <begin position="229"/>
        <end position="254"/>
    </location>
</feature>
<reference evidence="7 8" key="2">
    <citation type="journal article" date="2012" name="Stand. Genomic Sci.">
        <title>Genome sequence of the moderately thermophilic, amino-acid-degrading and sulfur-reducing bacterium Thermovirga lienii type strain (Cas60314(T)).</title>
        <authorList>
            <person name="Goker M."/>
            <person name="Saunders E."/>
            <person name="Lapidus A."/>
            <person name="Nolan M."/>
            <person name="Lucas S."/>
            <person name="Hammon N."/>
            <person name="Deshpande S."/>
            <person name="Cheng J.F."/>
            <person name="Han C."/>
            <person name="Tapia R."/>
            <person name="Goodwin L.A."/>
            <person name="Pitluck S."/>
            <person name="Liolios K."/>
            <person name="Mavromatis K."/>
            <person name="Pagani I."/>
            <person name="Ivanova N."/>
            <person name="Mikhailova N."/>
            <person name="Pati A."/>
            <person name="Chen A."/>
            <person name="Palaniappan K."/>
            <person name="Land M."/>
            <person name="Chang Y.J."/>
            <person name="Jeffries C.D."/>
            <person name="Brambilla E.M."/>
            <person name="Rohde M."/>
            <person name="Spring S."/>
            <person name="Detter J.C."/>
            <person name="Woyke T."/>
            <person name="Bristow J."/>
            <person name="Eisen J.A."/>
            <person name="Markowitz V."/>
            <person name="Hugenholtz P."/>
            <person name="Kyrpides N.C."/>
            <person name="Klenk H.P."/>
        </authorList>
    </citation>
    <scope>NUCLEOTIDE SEQUENCE [LARGE SCALE GENOMIC DNA]</scope>
    <source>
        <strain evidence="8">ATCC BAA-1197 / DSM 17291 / Cas60314</strain>
    </source>
</reference>
<evidence type="ECO:0000256" key="6">
    <source>
        <dbReference type="SAM" id="Phobius"/>
    </source>
</evidence>
<accession>G7V5Q5</accession>
<name>G7V5Q5_THELD</name>
<protein>
    <recommendedName>
        <fullName evidence="9">Integral membrane protein</fullName>
    </recommendedName>
</protein>
<dbReference type="STRING" id="580340.Tlie_1234"/>
<dbReference type="GO" id="GO:0005886">
    <property type="term" value="C:plasma membrane"/>
    <property type="evidence" value="ECO:0007669"/>
    <property type="project" value="UniProtKB-SubCell"/>
</dbReference>
<keyword evidence="5 6" id="KW-0472">Membrane</keyword>
<dbReference type="KEGG" id="tli:Tlie_1234"/>
<dbReference type="PANTHER" id="PTHR37693:SF1">
    <property type="entry name" value="INTEGRAL MEMBRANE PROTEIN"/>
    <property type="match status" value="1"/>
</dbReference>
<keyword evidence="2" id="KW-1003">Cell membrane</keyword>
<dbReference type="AlphaFoldDB" id="G7V5Q5"/>
<keyword evidence="8" id="KW-1185">Reference proteome</keyword>
<reference evidence="8" key="1">
    <citation type="submission" date="2011-10" db="EMBL/GenBank/DDBJ databases">
        <title>The complete genome of chromosome of Thermovirga lienii DSM 17291.</title>
        <authorList>
            <consortium name="US DOE Joint Genome Institute (JGI-PGF)"/>
            <person name="Lucas S."/>
            <person name="Copeland A."/>
            <person name="Lapidus A."/>
            <person name="Glavina del Rio T."/>
            <person name="Dalin E."/>
            <person name="Tice H."/>
            <person name="Bruce D."/>
            <person name="Goodwin L."/>
            <person name="Pitluck S."/>
            <person name="Peters L."/>
            <person name="Mikhailova N."/>
            <person name="Saunders E."/>
            <person name="Kyrpides N."/>
            <person name="Mavromatis K."/>
            <person name="Ivanova N."/>
            <person name="Last F.I."/>
            <person name="Brettin T."/>
            <person name="Detter J.C."/>
            <person name="Han C."/>
            <person name="Larimer F."/>
            <person name="Land M."/>
            <person name="Hauser L."/>
            <person name="Markowitz V."/>
            <person name="Cheng J.-F."/>
            <person name="Hugenholtz P."/>
            <person name="Woyke T."/>
            <person name="Wu D."/>
            <person name="Spring S."/>
            <person name="Schroeder M."/>
            <person name="Brambilla E.-M."/>
            <person name="Klenk H.-P."/>
            <person name="Eisen J.A."/>
        </authorList>
    </citation>
    <scope>NUCLEOTIDE SEQUENCE [LARGE SCALE GENOMIC DNA]</scope>
    <source>
        <strain evidence="8">ATCC BAA-1197 / DSM 17291 / Cas60314</strain>
    </source>
</reference>
<feature type="transmembrane region" description="Helical" evidence="6">
    <location>
        <begin position="152"/>
        <end position="171"/>
    </location>
</feature>
<comment type="subcellular location">
    <subcellularLocation>
        <location evidence="1">Cell membrane</location>
        <topology evidence="1">Multi-pass membrane protein</topology>
    </subcellularLocation>
</comment>
<evidence type="ECO:0000256" key="3">
    <source>
        <dbReference type="ARBA" id="ARBA00022692"/>
    </source>
</evidence>
<keyword evidence="3 6" id="KW-0812">Transmembrane</keyword>
<dbReference type="PANTHER" id="PTHR37693">
    <property type="entry name" value="PHOSPHATIDYLGLYCEROL LYSYLTRANSFERASE"/>
    <property type="match status" value="1"/>
</dbReference>
<keyword evidence="4 6" id="KW-1133">Transmembrane helix</keyword>
<evidence type="ECO:0000313" key="8">
    <source>
        <dbReference type="Proteomes" id="UP000005868"/>
    </source>
</evidence>
<dbReference type="Proteomes" id="UP000005868">
    <property type="component" value="Chromosome"/>
</dbReference>
<feature type="transmembrane region" description="Helical" evidence="6">
    <location>
        <begin position="41"/>
        <end position="60"/>
    </location>
</feature>
<dbReference type="EMBL" id="CP003096">
    <property type="protein sequence ID" value="AER66965.1"/>
    <property type="molecule type" value="Genomic_DNA"/>
</dbReference>
<evidence type="ECO:0000256" key="1">
    <source>
        <dbReference type="ARBA" id="ARBA00004651"/>
    </source>
</evidence>
<evidence type="ECO:0000256" key="5">
    <source>
        <dbReference type="ARBA" id="ARBA00023136"/>
    </source>
</evidence>
<dbReference type="Pfam" id="PF03706">
    <property type="entry name" value="LPG_synthase_TM"/>
    <property type="match status" value="1"/>
</dbReference>
<feature type="transmembrane region" description="Helical" evidence="6">
    <location>
        <begin position="260"/>
        <end position="277"/>
    </location>
</feature>
<dbReference type="NCBIfam" id="TIGR00374">
    <property type="entry name" value="flippase-like domain"/>
    <property type="match status" value="1"/>
</dbReference>
<feature type="transmembrane region" description="Helical" evidence="6">
    <location>
        <begin position="316"/>
        <end position="335"/>
    </location>
</feature>
<organism evidence="7 8">
    <name type="scientific">Thermovirga lienii (strain ATCC BAA-1197 / DSM 17291 / Cas60314)</name>
    <dbReference type="NCBI Taxonomy" id="580340"/>
    <lineage>
        <taxon>Bacteria</taxon>
        <taxon>Thermotogati</taxon>
        <taxon>Synergistota</taxon>
        <taxon>Synergistia</taxon>
        <taxon>Synergistales</taxon>
        <taxon>Thermovirgaceae</taxon>
        <taxon>Thermovirga</taxon>
    </lineage>
</organism>
<gene>
    <name evidence="7" type="ordered locus">Tlie_1234</name>
</gene>
<sequence>MTVRKGLALFLGLSFLVSSIVLLSSIDLNTIDVLAKANVKMLGYVFLLLILSWCLDAYKLHSVVAAAGEHISYKFAFLLNWLRYFGCAITPMQSGGGPFQVYFLYKSGIPIGKGIAITLVGTLMTLLQIGIVVPMALLYVPELMKGKLLLKGALYYVAIFVMAMWVIVVLSLLRPNLIKKLSGAIILFLNRWGLVRKKRVLKFVRRAYREIDNYNRNFQLFFTSGLAKFLLAFLVSWLQMIALFSILPCIIWALGFNVSYIEAFFAQALLMFLLYFVPTPGASGVAEGGGTAIFAFLVPWNMAGVVAITWRLFTEYLSIAMGAVTAVLLLGWGGAEKVLSGYTSNDEEES</sequence>
<feature type="transmembrane region" description="Helical" evidence="6">
    <location>
        <begin position="289"/>
        <end position="310"/>
    </location>
</feature>
<dbReference type="OrthoDB" id="9810654at2"/>
<feature type="transmembrane region" description="Helical" evidence="6">
    <location>
        <begin position="115"/>
        <end position="140"/>
    </location>
</feature>
<proteinExistence type="predicted"/>
<dbReference type="HOGENOM" id="CLU_039146_1_0_0"/>
<evidence type="ECO:0000256" key="2">
    <source>
        <dbReference type="ARBA" id="ARBA00022475"/>
    </source>
</evidence>
<feature type="transmembrane region" description="Helical" evidence="6">
    <location>
        <begin position="81"/>
        <end position="103"/>
    </location>
</feature>